<dbReference type="EMBL" id="FMTS01000006">
    <property type="protein sequence ID" value="SCW76579.1"/>
    <property type="molecule type" value="Genomic_DNA"/>
</dbReference>
<dbReference type="PROSITE" id="PS50110">
    <property type="entry name" value="RESPONSE_REGULATORY"/>
    <property type="match status" value="1"/>
</dbReference>
<reference evidence="5" key="1">
    <citation type="submission" date="2016-10" db="EMBL/GenBank/DDBJ databases">
        <authorList>
            <person name="Varghese N."/>
            <person name="Submissions S."/>
        </authorList>
    </citation>
    <scope>NUCLEOTIDE SEQUENCE [LARGE SCALE GENOMIC DNA]</scope>
    <source>
        <strain evidence="5">CGMCC 1.3431</strain>
    </source>
</reference>
<gene>
    <name evidence="4" type="ORF">SAMN02927928_3284</name>
</gene>
<dbReference type="Proteomes" id="UP000199150">
    <property type="component" value="Unassembled WGS sequence"/>
</dbReference>
<sequence length="181" mass="20689">MKLASLERVRFLVVEDNGHMTNIVKTILRGFGAVHIFEARDATEAFHRLKHDAIDIVIVDYQMEVLNGIEFVNLVRKSSDSANRFVPIIMLTAHSERSHVVDARDAGVTEFCCKPVTANELYRKVVSIVDHPRPFFKLNSFFGPERRRRTDSKYEGPERRKERRPEPPAPESDQDALNAAS</sequence>
<dbReference type="InterPro" id="IPR001789">
    <property type="entry name" value="Sig_transdc_resp-reg_receiver"/>
</dbReference>
<keyword evidence="1" id="KW-0597">Phosphoprotein</keyword>
<evidence type="ECO:0000256" key="1">
    <source>
        <dbReference type="PROSITE-ProRule" id="PRU00169"/>
    </source>
</evidence>
<feature type="compositionally biased region" description="Basic and acidic residues" evidence="2">
    <location>
        <begin position="151"/>
        <end position="166"/>
    </location>
</feature>
<dbReference type="OrthoDB" id="9786548at2"/>
<keyword evidence="5" id="KW-1185">Reference proteome</keyword>
<feature type="domain" description="Response regulatory" evidence="3">
    <location>
        <begin position="10"/>
        <end position="129"/>
    </location>
</feature>
<dbReference type="Gene3D" id="3.40.50.2300">
    <property type="match status" value="1"/>
</dbReference>
<dbReference type="SMART" id="SM00448">
    <property type="entry name" value="REC"/>
    <property type="match status" value="1"/>
</dbReference>
<dbReference type="GO" id="GO:0000160">
    <property type="term" value="P:phosphorelay signal transduction system"/>
    <property type="evidence" value="ECO:0007669"/>
    <property type="project" value="InterPro"/>
</dbReference>
<protein>
    <submittedName>
        <fullName evidence="4">CheY chemotaxis protein or a CheY-like REC (Receiver) domain</fullName>
    </submittedName>
</protein>
<dbReference type="RefSeq" id="WP_090650104.1">
    <property type="nucleotide sequence ID" value="NZ_CBCRYE010000010.1"/>
</dbReference>
<evidence type="ECO:0000259" key="3">
    <source>
        <dbReference type="PROSITE" id="PS50110"/>
    </source>
</evidence>
<dbReference type="InterPro" id="IPR011006">
    <property type="entry name" value="CheY-like_superfamily"/>
</dbReference>
<name>A0A1G4T7S7_9CAUL</name>
<dbReference type="PANTHER" id="PTHR43228:SF1">
    <property type="entry name" value="TWO-COMPONENT RESPONSE REGULATOR ARR22"/>
    <property type="match status" value="1"/>
</dbReference>
<dbReference type="SUPFAM" id="SSF52172">
    <property type="entry name" value="CheY-like"/>
    <property type="match status" value="1"/>
</dbReference>
<feature type="region of interest" description="Disordered" evidence="2">
    <location>
        <begin position="146"/>
        <end position="181"/>
    </location>
</feature>
<dbReference type="STRING" id="260084.SAMN02927928_3284"/>
<dbReference type="AlphaFoldDB" id="A0A1G4T7S7"/>
<dbReference type="Pfam" id="PF00072">
    <property type="entry name" value="Response_reg"/>
    <property type="match status" value="1"/>
</dbReference>
<dbReference type="InterPro" id="IPR052048">
    <property type="entry name" value="ST_Response_Regulator"/>
</dbReference>
<proteinExistence type="predicted"/>
<evidence type="ECO:0000313" key="5">
    <source>
        <dbReference type="Proteomes" id="UP000199150"/>
    </source>
</evidence>
<accession>A0A1G4T7S7</accession>
<feature type="modified residue" description="4-aspartylphosphate" evidence="1">
    <location>
        <position position="60"/>
    </location>
</feature>
<organism evidence="4 5">
    <name type="scientific">Asticcacaulis taihuensis</name>
    <dbReference type="NCBI Taxonomy" id="260084"/>
    <lineage>
        <taxon>Bacteria</taxon>
        <taxon>Pseudomonadati</taxon>
        <taxon>Pseudomonadota</taxon>
        <taxon>Alphaproteobacteria</taxon>
        <taxon>Caulobacterales</taxon>
        <taxon>Caulobacteraceae</taxon>
        <taxon>Asticcacaulis</taxon>
    </lineage>
</organism>
<evidence type="ECO:0000313" key="4">
    <source>
        <dbReference type="EMBL" id="SCW76579.1"/>
    </source>
</evidence>
<evidence type="ECO:0000256" key="2">
    <source>
        <dbReference type="SAM" id="MobiDB-lite"/>
    </source>
</evidence>
<dbReference type="PANTHER" id="PTHR43228">
    <property type="entry name" value="TWO-COMPONENT RESPONSE REGULATOR"/>
    <property type="match status" value="1"/>
</dbReference>